<dbReference type="Gene3D" id="3.90.1580.10">
    <property type="entry name" value="paralog of FGE (formylglycine-generating enzyme)"/>
    <property type="match status" value="1"/>
</dbReference>
<accession>A0A2X3EMX7</accession>
<dbReference type="Pfam" id="PF03781">
    <property type="entry name" value="FGE-sulfatase"/>
    <property type="match status" value="1"/>
</dbReference>
<protein>
    <submittedName>
        <fullName evidence="4">Formylglycine-generating sulfatase enzyme</fullName>
    </submittedName>
</protein>
<evidence type="ECO:0000313" key="3">
    <source>
        <dbReference type="EMBL" id="SQB98386.1"/>
    </source>
</evidence>
<dbReference type="InterPro" id="IPR051043">
    <property type="entry name" value="Sulfatase_Mod_Factor_Kinase"/>
</dbReference>
<evidence type="ECO:0000313" key="4">
    <source>
        <dbReference type="EMBL" id="SQC36367.1"/>
    </source>
</evidence>
<name>A0A2X3EMX7_9HELI</name>
<dbReference type="AlphaFoldDB" id="A0A2X3EMX7"/>
<dbReference type="SUPFAM" id="SSF56436">
    <property type="entry name" value="C-type lectin-like"/>
    <property type="match status" value="1"/>
</dbReference>
<gene>
    <name evidence="3" type="ORF">NCTC13102_00843</name>
    <name evidence="4" type="ORF">NCTC13102_02174</name>
</gene>
<feature type="region of interest" description="Disordered" evidence="1">
    <location>
        <begin position="1"/>
        <end position="20"/>
    </location>
</feature>
<evidence type="ECO:0000256" key="1">
    <source>
        <dbReference type="SAM" id="MobiDB-lite"/>
    </source>
</evidence>
<dbReference type="PANTHER" id="PTHR23150">
    <property type="entry name" value="SULFATASE MODIFYING FACTOR 1, 2"/>
    <property type="match status" value="1"/>
</dbReference>
<dbReference type="Proteomes" id="UP000250166">
    <property type="component" value="Unassembled WGS sequence"/>
</dbReference>
<feature type="domain" description="Sulfatase-modifying factor enzyme-like" evidence="2">
    <location>
        <begin position="6"/>
        <end position="93"/>
    </location>
</feature>
<evidence type="ECO:0000259" key="2">
    <source>
        <dbReference type="Pfam" id="PF03781"/>
    </source>
</evidence>
<dbReference type="InterPro" id="IPR042095">
    <property type="entry name" value="SUMF_sf"/>
</dbReference>
<dbReference type="InterPro" id="IPR016187">
    <property type="entry name" value="CTDL_fold"/>
</dbReference>
<dbReference type="InterPro" id="IPR005532">
    <property type="entry name" value="SUMF_dom"/>
</dbReference>
<dbReference type="RefSeq" id="WP_112058510.1">
    <property type="nucleotide sequence ID" value="NZ_UAWL01000006.1"/>
</dbReference>
<dbReference type="EMBL" id="UAWL01000006">
    <property type="protein sequence ID" value="SQB98386.1"/>
    <property type="molecule type" value="Genomic_DNA"/>
</dbReference>
<sequence>MPKDADFNAGEGKGVEPVNARDNVLSTSGAINVLGNVWEWTSTSRQVRENVGDYKAVKGGAWDSKRTECRTENREEGREASKTYANVGFRLVKE</sequence>
<proteinExistence type="predicted"/>
<dbReference type="EMBL" id="UAWL01000026">
    <property type="protein sequence ID" value="SQC36367.1"/>
    <property type="molecule type" value="Genomic_DNA"/>
</dbReference>
<organism evidence="4 5">
    <name type="scientific">Helicobacter fennelliae</name>
    <dbReference type="NCBI Taxonomy" id="215"/>
    <lineage>
        <taxon>Bacteria</taxon>
        <taxon>Pseudomonadati</taxon>
        <taxon>Campylobacterota</taxon>
        <taxon>Epsilonproteobacteria</taxon>
        <taxon>Campylobacterales</taxon>
        <taxon>Helicobacteraceae</taxon>
        <taxon>Helicobacter</taxon>
    </lineage>
</organism>
<dbReference type="PANTHER" id="PTHR23150:SF19">
    <property type="entry name" value="FORMYLGLYCINE-GENERATING ENZYME"/>
    <property type="match status" value="1"/>
</dbReference>
<dbReference type="GO" id="GO:0120147">
    <property type="term" value="F:formylglycine-generating oxidase activity"/>
    <property type="evidence" value="ECO:0007669"/>
    <property type="project" value="TreeGrafter"/>
</dbReference>
<evidence type="ECO:0000313" key="5">
    <source>
        <dbReference type="Proteomes" id="UP000250166"/>
    </source>
</evidence>
<reference evidence="4 5" key="1">
    <citation type="submission" date="2018-06" db="EMBL/GenBank/DDBJ databases">
        <authorList>
            <consortium name="Pathogen Informatics"/>
            <person name="Doyle S."/>
        </authorList>
    </citation>
    <scope>NUCLEOTIDE SEQUENCE [LARGE SCALE GENOMIC DNA]</scope>
    <source>
        <strain evidence="4 5">NCTC13102</strain>
    </source>
</reference>